<organism evidence="2 3">
    <name type="scientific">Corynebacterium humireducens NBRC 106098 = DSM 45392</name>
    <dbReference type="NCBI Taxonomy" id="1223515"/>
    <lineage>
        <taxon>Bacteria</taxon>
        <taxon>Bacillati</taxon>
        <taxon>Actinomycetota</taxon>
        <taxon>Actinomycetes</taxon>
        <taxon>Mycobacteriales</taxon>
        <taxon>Corynebacteriaceae</taxon>
        <taxon>Corynebacterium</taxon>
    </lineage>
</organism>
<evidence type="ECO:0000313" key="3">
    <source>
        <dbReference type="Proteomes" id="UP000031524"/>
    </source>
</evidence>
<dbReference type="CDD" id="cd02947">
    <property type="entry name" value="TRX_family"/>
    <property type="match status" value="1"/>
</dbReference>
<dbReference type="SUPFAM" id="SSF52833">
    <property type="entry name" value="Thioredoxin-like"/>
    <property type="match status" value="1"/>
</dbReference>
<name>A0A0B5D310_9CORY</name>
<dbReference type="AlphaFoldDB" id="A0A0B5D310"/>
<dbReference type="EMBL" id="CP005286">
    <property type="protein sequence ID" value="AJE33136.1"/>
    <property type="molecule type" value="Genomic_DNA"/>
</dbReference>
<dbReference type="Gene3D" id="3.40.30.10">
    <property type="entry name" value="Glutaredoxin"/>
    <property type="match status" value="1"/>
</dbReference>
<reference evidence="2 3" key="1">
    <citation type="submission" date="2013-04" db="EMBL/GenBank/DDBJ databases">
        <title>Complete genome sequence of Corynebacterium humireducens DSM 45392(T), isolated from a wastewater-fed microbial fuel cell.</title>
        <authorList>
            <person name="Ruckert C."/>
            <person name="Albersmeier A."/>
            <person name="Kalinowski J."/>
        </authorList>
    </citation>
    <scope>NUCLEOTIDE SEQUENCE [LARGE SCALE GENOMIC DNA]</scope>
    <source>
        <strain evidence="3">MFC-5</strain>
    </source>
</reference>
<dbReference type="InterPro" id="IPR036249">
    <property type="entry name" value="Thioredoxin-like_sf"/>
</dbReference>
<dbReference type="InterPro" id="IPR013766">
    <property type="entry name" value="Thioredoxin_domain"/>
</dbReference>
<evidence type="ECO:0000313" key="2">
    <source>
        <dbReference type="EMBL" id="AJE33136.1"/>
    </source>
</evidence>
<feature type="domain" description="Thioredoxin" evidence="1">
    <location>
        <begin position="3"/>
        <end position="84"/>
    </location>
</feature>
<dbReference type="RefSeq" id="WP_040085805.1">
    <property type="nucleotide sequence ID" value="NZ_BCSU01000023.1"/>
</dbReference>
<protein>
    <submittedName>
        <fullName evidence="2">Thioredoxin</fullName>
    </submittedName>
</protein>
<proteinExistence type="predicted"/>
<dbReference type="Proteomes" id="UP000031524">
    <property type="component" value="Chromosome"/>
</dbReference>
<gene>
    <name evidence="2" type="ORF">B842_06435</name>
</gene>
<keyword evidence="3" id="KW-1185">Reference proteome</keyword>
<dbReference type="HOGENOM" id="CLU_2011407_0_0_11"/>
<dbReference type="KEGG" id="chm:B842_06435"/>
<evidence type="ECO:0000259" key="1">
    <source>
        <dbReference type="Pfam" id="PF00085"/>
    </source>
</evidence>
<dbReference type="Pfam" id="PF00085">
    <property type="entry name" value="Thioredoxin"/>
    <property type="match status" value="1"/>
</dbReference>
<accession>A0A0B5D310</accession>
<dbReference type="STRING" id="1223515.B842_06435"/>
<dbReference type="OrthoDB" id="9790390at2"/>
<sequence length="123" mass="14064">MTTTLTSSTYGDFTAQEGLAFVLFWSTSCGPCLRFRRIYKAVDGQFPDIPFGEAEVEIQFRLVEELDISTIPVLLVFHDGELIYRDPTPRPENATYSTVEGAPRFLEFMYSEERFAAFVESLR</sequence>